<dbReference type="PANTHER" id="PTHR32089">
    <property type="entry name" value="METHYL-ACCEPTING CHEMOTAXIS PROTEIN MCPB"/>
    <property type="match status" value="1"/>
</dbReference>
<evidence type="ECO:0000256" key="1">
    <source>
        <dbReference type="ARBA" id="ARBA00023224"/>
    </source>
</evidence>
<proteinExistence type="predicted"/>
<dbReference type="InterPro" id="IPR003018">
    <property type="entry name" value="GAF"/>
</dbReference>
<sequence length="529" mass="56199">MSVTRRPAGVVTRRYSVRLFGSRPVSPEVTRPTPRDVEALEDLVLALESAIDETTAWRITVSSTVESYGFGYGAVWIPQPDGKLHLLHETGRITPQLKSATGGTTLAGDGGLVGKAYRSRNAVYVESLAECGDCRRCQAAQQAGMASAVVLPVTKGTEVHAVLEYYSAHPLYLDAARREKFASIARIAERSRASAVSAAELRQVADDRIAVTTVVTRLGNAPDSQSAIRSALDSVRTAFGWAYGSYWEVDPDDNVLKFQLESGSAGDEFRRVTLAATFAEGTGLSGRAWRAKDLIFVRDLAELTDCVRAPAAQRAGVRSGVCFPIMSGDRIVGTMDFFTTEYIDLSESRAAALRNVQQLVSQRLDVMRGAERAATNARALLDTVERLRSASGDATSVAEQAVDRASAMTAEVAALGQASAAIGDVIKIIESIAEQTNLLALNATIEAARAGESGKGFAVVAGEVKELARETAEATQKVAAQIAGIQASAQTVAAGIHTTSETIGKMDSVQARMNDVLGEQAEMARALQG</sequence>
<evidence type="ECO:0000313" key="5">
    <source>
        <dbReference type="Proteomes" id="UP000598146"/>
    </source>
</evidence>
<accession>A0A931CH23</accession>
<dbReference type="PANTHER" id="PTHR32089:SF112">
    <property type="entry name" value="LYSOZYME-LIKE PROTEIN-RELATED"/>
    <property type="match status" value="1"/>
</dbReference>
<keyword evidence="1 2" id="KW-0807">Transducer</keyword>
<keyword evidence="5" id="KW-1185">Reference proteome</keyword>
<comment type="caution">
    <text evidence="4">The sequence shown here is derived from an EMBL/GenBank/DDBJ whole genome shotgun (WGS) entry which is preliminary data.</text>
</comment>
<evidence type="ECO:0000259" key="3">
    <source>
        <dbReference type="PROSITE" id="PS50111"/>
    </source>
</evidence>
<dbReference type="PROSITE" id="PS50111">
    <property type="entry name" value="CHEMOTAXIS_TRANSDUC_2"/>
    <property type="match status" value="1"/>
</dbReference>
<dbReference type="Gene3D" id="3.30.450.40">
    <property type="match status" value="2"/>
</dbReference>
<dbReference type="GO" id="GO:0007165">
    <property type="term" value="P:signal transduction"/>
    <property type="evidence" value="ECO:0007669"/>
    <property type="project" value="UniProtKB-KW"/>
</dbReference>
<dbReference type="InterPro" id="IPR004089">
    <property type="entry name" value="MCPsignal_dom"/>
</dbReference>
<reference evidence="4" key="1">
    <citation type="submission" date="2020-11" db="EMBL/GenBank/DDBJ databases">
        <title>Isolation and identification of active actinomycetes.</title>
        <authorList>
            <person name="Sun X."/>
        </authorList>
    </citation>
    <scope>NUCLEOTIDE SEQUENCE</scope>
    <source>
        <strain evidence="4">NEAU-A11</strain>
    </source>
</reference>
<dbReference type="AlphaFoldDB" id="A0A931CH23"/>
<name>A0A931CH23_9ACTN</name>
<dbReference type="GO" id="GO:0016020">
    <property type="term" value="C:membrane"/>
    <property type="evidence" value="ECO:0007669"/>
    <property type="project" value="InterPro"/>
</dbReference>
<evidence type="ECO:0000313" key="4">
    <source>
        <dbReference type="EMBL" id="MBG0567128.1"/>
    </source>
</evidence>
<dbReference type="Pfam" id="PF13185">
    <property type="entry name" value="GAF_2"/>
    <property type="match status" value="2"/>
</dbReference>
<protein>
    <submittedName>
        <fullName evidence="4">GAF domain-containing protein</fullName>
    </submittedName>
</protein>
<feature type="domain" description="Methyl-accepting transducer" evidence="3">
    <location>
        <begin position="327"/>
        <end position="529"/>
    </location>
</feature>
<dbReference type="Proteomes" id="UP000598146">
    <property type="component" value="Unassembled WGS sequence"/>
</dbReference>
<evidence type="ECO:0000256" key="2">
    <source>
        <dbReference type="PROSITE-ProRule" id="PRU00284"/>
    </source>
</evidence>
<dbReference type="SMART" id="SM00065">
    <property type="entry name" value="GAF"/>
    <property type="match status" value="1"/>
</dbReference>
<dbReference type="Pfam" id="PF00015">
    <property type="entry name" value="MCPsignal"/>
    <property type="match status" value="1"/>
</dbReference>
<dbReference type="InterPro" id="IPR029016">
    <property type="entry name" value="GAF-like_dom_sf"/>
</dbReference>
<organism evidence="4 5">
    <name type="scientific">Actinoplanes aureus</name>
    <dbReference type="NCBI Taxonomy" id="2792083"/>
    <lineage>
        <taxon>Bacteria</taxon>
        <taxon>Bacillati</taxon>
        <taxon>Actinomycetota</taxon>
        <taxon>Actinomycetes</taxon>
        <taxon>Micromonosporales</taxon>
        <taxon>Micromonosporaceae</taxon>
        <taxon>Actinoplanes</taxon>
    </lineage>
</organism>
<dbReference type="SUPFAM" id="SSF58104">
    <property type="entry name" value="Methyl-accepting chemotaxis protein (MCP) signaling domain"/>
    <property type="match status" value="1"/>
</dbReference>
<gene>
    <name evidence="4" type="ORF">I4J89_37345</name>
</gene>
<dbReference type="SMART" id="SM00283">
    <property type="entry name" value="MA"/>
    <property type="match status" value="1"/>
</dbReference>
<dbReference type="SUPFAM" id="SSF55781">
    <property type="entry name" value="GAF domain-like"/>
    <property type="match status" value="2"/>
</dbReference>
<dbReference type="Gene3D" id="1.10.287.950">
    <property type="entry name" value="Methyl-accepting chemotaxis protein"/>
    <property type="match status" value="1"/>
</dbReference>
<dbReference type="EMBL" id="JADQTO010000025">
    <property type="protein sequence ID" value="MBG0567128.1"/>
    <property type="molecule type" value="Genomic_DNA"/>
</dbReference>